<keyword evidence="2" id="KW-1133">Transmembrane helix</keyword>
<keyword evidence="4" id="KW-1185">Reference proteome</keyword>
<feature type="transmembrane region" description="Helical" evidence="2">
    <location>
        <begin position="77"/>
        <end position="94"/>
    </location>
</feature>
<proteinExistence type="predicted"/>
<dbReference type="Proteomes" id="UP001598448">
    <property type="component" value="Unassembled WGS sequence"/>
</dbReference>
<feature type="region of interest" description="Disordered" evidence="1">
    <location>
        <begin position="141"/>
        <end position="217"/>
    </location>
</feature>
<organism evidence="3 4">
    <name type="scientific">Streptomyces albidochromogenes</name>
    <dbReference type="NCBI Taxonomy" id="329524"/>
    <lineage>
        <taxon>Bacteria</taxon>
        <taxon>Bacillati</taxon>
        <taxon>Actinomycetota</taxon>
        <taxon>Actinomycetes</taxon>
        <taxon>Kitasatosporales</taxon>
        <taxon>Streptomycetaceae</taxon>
        <taxon>Streptomyces</taxon>
    </lineage>
</organism>
<evidence type="ECO:0000313" key="4">
    <source>
        <dbReference type="Proteomes" id="UP001598448"/>
    </source>
</evidence>
<feature type="transmembrane region" description="Helical" evidence="2">
    <location>
        <begin position="51"/>
        <end position="72"/>
    </location>
</feature>
<comment type="caution">
    <text evidence="3">The sequence shown here is derived from an EMBL/GenBank/DDBJ whole genome shotgun (WGS) entry which is preliminary data.</text>
</comment>
<name>A0ABW6FMX7_9ACTN</name>
<feature type="compositionally biased region" description="Basic and acidic residues" evidence="1">
    <location>
        <begin position="142"/>
        <end position="153"/>
    </location>
</feature>
<evidence type="ECO:0000256" key="2">
    <source>
        <dbReference type="SAM" id="Phobius"/>
    </source>
</evidence>
<evidence type="ECO:0000313" key="3">
    <source>
        <dbReference type="EMBL" id="MFD5101045.1"/>
    </source>
</evidence>
<keyword evidence="2" id="KW-0812">Transmembrane</keyword>
<sequence length="217" mass="22901">MIRNVLGWILALVGAAAAVLSPFRTWYDGRLGRDYRIGDLFGGITDSGAPVLGSLLLPFAFAALLTLAGLLLRSRAAVALAGIVVLAFTVLWMVRVGQARGGLTVDTDGTGLDVGVALALGGGVLLLLAAVLLPGRRRRRRVDGEHDHDRYEPARQQGPDQPFPWSPGQGGPDGRGGPYGDGRDDSYGNGRGGPYGDGHAGPYGPDDRPPPEDHRYR</sequence>
<feature type="transmembrane region" description="Helical" evidence="2">
    <location>
        <begin position="114"/>
        <end position="133"/>
    </location>
</feature>
<accession>A0ABW6FMX7</accession>
<dbReference type="EMBL" id="JBHXIJ010000135">
    <property type="protein sequence ID" value="MFD5101045.1"/>
    <property type="molecule type" value="Genomic_DNA"/>
</dbReference>
<evidence type="ECO:0000256" key="1">
    <source>
        <dbReference type="SAM" id="MobiDB-lite"/>
    </source>
</evidence>
<feature type="compositionally biased region" description="Gly residues" evidence="1">
    <location>
        <begin position="168"/>
        <end position="180"/>
    </location>
</feature>
<feature type="compositionally biased region" description="Gly residues" evidence="1">
    <location>
        <begin position="189"/>
        <end position="201"/>
    </location>
</feature>
<gene>
    <name evidence="3" type="ORF">ACFWJN_19075</name>
</gene>
<protein>
    <submittedName>
        <fullName evidence="3">Uncharacterized protein</fullName>
    </submittedName>
</protein>
<dbReference type="RefSeq" id="WP_386715795.1">
    <property type="nucleotide sequence ID" value="NZ_JBHXIJ010000135.1"/>
</dbReference>
<keyword evidence="2" id="KW-0472">Membrane</keyword>
<reference evidence="3 4" key="1">
    <citation type="submission" date="2024-09" db="EMBL/GenBank/DDBJ databases">
        <title>The Natural Products Discovery Center: Release of the First 8490 Sequenced Strains for Exploring Actinobacteria Biosynthetic Diversity.</title>
        <authorList>
            <person name="Kalkreuter E."/>
            <person name="Kautsar S.A."/>
            <person name="Yang D."/>
            <person name="Bader C.D."/>
            <person name="Teijaro C.N."/>
            <person name="Fluegel L."/>
            <person name="Davis C.M."/>
            <person name="Simpson J.R."/>
            <person name="Lauterbach L."/>
            <person name="Steele A.D."/>
            <person name="Gui C."/>
            <person name="Meng S."/>
            <person name="Li G."/>
            <person name="Viehrig K."/>
            <person name="Ye F."/>
            <person name="Su P."/>
            <person name="Kiefer A.F."/>
            <person name="Nichols A."/>
            <person name="Cepeda A.J."/>
            <person name="Yan W."/>
            <person name="Fan B."/>
            <person name="Jiang Y."/>
            <person name="Adhikari A."/>
            <person name="Zheng C.-J."/>
            <person name="Schuster L."/>
            <person name="Cowan T.M."/>
            <person name="Smanski M.J."/>
            <person name="Chevrette M.G."/>
            <person name="De Carvalho L.P.S."/>
            <person name="Shen B."/>
        </authorList>
    </citation>
    <scope>NUCLEOTIDE SEQUENCE [LARGE SCALE GENOMIC DNA]</scope>
    <source>
        <strain evidence="3 4">NPDC058348</strain>
    </source>
</reference>
<feature type="compositionally biased region" description="Basic and acidic residues" evidence="1">
    <location>
        <begin position="205"/>
        <end position="217"/>
    </location>
</feature>